<dbReference type="PROSITE" id="PS51257">
    <property type="entry name" value="PROKAR_LIPOPROTEIN"/>
    <property type="match status" value="1"/>
</dbReference>
<dbReference type="Pfam" id="PF14322">
    <property type="entry name" value="SusD-like_3"/>
    <property type="match status" value="1"/>
</dbReference>
<evidence type="ECO:0000256" key="6">
    <source>
        <dbReference type="SAM" id="SignalP"/>
    </source>
</evidence>
<dbReference type="Gene3D" id="1.25.40.390">
    <property type="match status" value="1"/>
</dbReference>
<dbReference type="EMBL" id="VWGP01000022">
    <property type="protein sequence ID" value="KAA4529160.1"/>
    <property type="molecule type" value="Genomic_DNA"/>
</dbReference>
<evidence type="ECO:0000256" key="5">
    <source>
        <dbReference type="ARBA" id="ARBA00023237"/>
    </source>
</evidence>
<feature type="domain" description="SusD-like N-terminal" evidence="8">
    <location>
        <begin position="24"/>
        <end position="223"/>
    </location>
</feature>
<comment type="subcellular location">
    <subcellularLocation>
        <location evidence="1">Cell outer membrane</location>
    </subcellularLocation>
</comment>
<feature type="chain" id="PRO_5030133222" evidence="6">
    <location>
        <begin position="24"/>
        <end position="647"/>
    </location>
</feature>
<dbReference type="GO" id="GO:0009279">
    <property type="term" value="C:cell outer membrane"/>
    <property type="evidence" value="ECO:0007669"/>
    <property type="project" value="UniProtKB-SubCell"/>
</dbReference>
<evidence type="ECO:0000256" key="2">
    <source>
        <dbReference type="ARBA" id="ARBA00006275"/>
    </source>
</evidence>
<dbReference type="InterPro" id="IPR011990">
    <property type="entry name" value="TPR-like_helical_dom_sf"/>
</dbReference>
<dbReference type="InterPro" id="IPR012944">
    <property type="entry name" value="SusD_RagB_dom"/>
</dbReference>
<reference evidence="9 10" key="1">
    <citation type="journal article" date="2019" name="Nat. Med.">
        <title>A library of human gut bacterial isolates paired with longitudinal multiomics data enables mechanistic microbiome research.</title>
        <authorList>
            <person name="Poyet M."/>
            <person name="Groussin M."/>
            <person name="Gibbons S.M."/>
            <person name="Avila-Pacheco J."/>
            <person name="Jiang X."/>
            <person name="Kearney S.M."/>
            <person name="Perrotta A.R."/>
            <person name="Berdy B."/>
            <person name="Zhao S."/>
            <person name="Lieberman T.D."/>
            <person name="Swanson P.K."/>
            <person name="Smith M."/>
            <person name="Roesemann S."/>
            <person name="Alexander J.E."/>
            <person name="Rich S.A."/>
            <person name="Livny J."/>
            <person name="Vlamakis H."/>
            <person name="Clish C."/>
            <person name="Bullock K."/>
            <person name="Deik A."/>
            <person name="Scott J."/>
            <person name="Pierce K.A."/>
            <person name="Xavier R.J."/>
            <person name="Alm E.J."/>
        </authorList>
    </citation>
    <scope>NUCLEOTIDE SEQUENCE [LARGE SCALE GENOMIC DNA]</scope>
    <source>
        <strain evidence="9 10">BIOML-A41</strain>
    </source>
</reference>
<accession>A0A5M5M0W4</accession>
<keyword evidence="4" id="KW-0472">Membrane</keyword>
<dbReference type="Pfam" id="PF07980">
    <property type="entry name" value="SusD_RagB"/>
    <property type="match status" value="1"/>
</dbReference>
<dbReference type="InterPro" id="IPR033985">
    <property type="entry name" value="SusD-like_N"/>
</dbReference>
<evidence type="ECO:0000259" key="8">
    <source>
        <dbReference type="Pfam" id="PF14322"/>
    </source>
</evidence>
<feature type="domain" description="RagB/SusD" evidence="7">
    <location>
        <begin position="336"/>
        <end position="647"/>
    </location>
</feature>
<evidence type="ECO:0000256" key="4">
    <source>
        <dbReference type="ARBA" id="ARBA00023136"/>
    </source>
</evidence>
<protein>
    <submittedName>
        <fullName evidence="9">RagB/SusD family nutrient uptake outer membrane protein</fullName>
    </submittedName>
</protein>
<evidence type="ECO:0000256" key="1">
    <source>
        <dbReference type="ARBA" id="ARBA00004442"/>
    </source>
</evidence>
<name>A0A5M5M0W4_BACOV</name>
<organism evidence="9 10">
    <name type="scientific">Bacteroides ovatus</name>
    <dbReference type="NCBI Taxonomy" id="28116"/>
    <lineage>
        <taxon>Bacteria</taxon>
        <taxon>Pseudomonadati</taxon>
        <taxon>Bacteroidota</taxon>
        <taxon>Bacteroidia</taxon>
        <taxon>Bacteroidales</taxon>
        <taxon>Bacteroidaceae</taxon>
        <taxon>Bacteroides</taxon>
    </lineage>
</organism>
<proteinExistence type="inferred from homology"/>
<gene>
    <name evidence="9" type="ORF">F3B85_22415</name>
</gene>
<keyword evidence="5" id="KW-0998">Cell outer membrane</keyword>
<evidence type="ECO:0000313" key="9">
    <source>
        <dbReference type="EMBL" id="KAA4529160.1"/>
    </source>
</evidence>
<evidence type="ECO:0000313" key="10">
    <source>
        <dbReference type="Proteomes" id="UP000478493"/>
    </source>
</evidence>
<evidence type="ECO:0000256" key="3">
    <source>
        <dbReference type="ARBA" id="ARBA00022729"/>
    </source>
</evidence>
<comment type="caution">
    <text evidence="9">The sequence shown here is derived from an EMBL/GenBank/DDBJ whole genome shotgun (WGS) entry which is preliminary data.</text>
</comment>
<evidence type="ECO:0000259" key="7">
    <source>
        <dbReference type="Pfam" id="PF07980"/>
    </source>
</evidence>
<keyword evidence="3 6" id="KW-0732">Signal</keyword>
<dbReference type="RefSeq" id="WP_130060968.1">
    <property type="nucleotide sequence ID" value="NZ_RCXR01000021.1"/>
</dbReference>
<comment type="similarity">
    <text evidence="2">Belongs to the SusD family.</text>
</comment>
<sequence>MKKLTIKRIALRAILPLSIFASCDYLDVVPPEQPETKDTMTDATDAVNFISSCYIAVESCAPFVYSTYEWSADESVDPPTWEGNNQKTAWNLWSPTNAAGYWDAYYNYNGHCHMFLNILAENNPRGATESDKARWKSEAEFLKAYYHSRLLAMYGPIPIVDQRLPQSTMPEDMPGRSHYDYVVDYIVKKLDDAAPNLPEAGNADDWGRATSTAAKAIKGRVLLYAASDLWNGKFPYPNWKNTNYETPGYGKELVSHTYDPQKWQRALEANLDALQYAEKEGGRSLVDMDNLPRTLADVPVPYIPGVDTSTKEGQEFAKRVLMLRTIVNSDENDGNKEIIWGVFMQGDNGNRQWINFAPWPKRILQYNGNQWIDGWCAISPTLYSAEHFYTKNGKLPEKDSEFAHESEWFTSAKLSDRQEVIKLNVNREPRFYANLSFDGDDYSPIMCNGSPLRINLRDANQQGYNHDLFYRDYTVTGYICKKYTAPEILISSAGKDNRKNYAKPLFRLAELYLNVAECYAALGDNTNAIKYLNPIRKRSGVAELKESDITSDMTMMDWVRNERFIELWGEGHRFYDVRRWMIAPQVLRAGAREGLNVLGAGMNPSASDLNQRTVVNQQFQWSNRMYLWPIKSDEIYNNPQLVQAPEY</sequence>
<dbReference type="Proteomes" id="UP000478493">
    <property type="component" value="Unassembled WGS sequence"/>
</dbReference>
<feature type="signal peptide" evidence="6">
    <location>
        <begin position="1"/>
        <end position="23"/>
    </location>
</feature>
<dbReference type="AlphaFoldDB" id="A0A5M5M0W4"/>
<dbReference type="SUPFAM" id="SSF48452">
    <property type="entry name" value="TPR-like"/>
    <property type="match status" value="1"/>
</dbReference>